<evidence type="ECO:0000259" key="2">
    <source>
        <dbReference type="PROSITE" id="PS50011"/>
    </source>
</evidence>
<dbReference type="FunFam" id="1.10.510.10:FF:000778">
    <property type="entry name" value="Kinase family protein"/>
    <property type="match status" value="1"/>
</dbReference>
<accession>A0AAD4SPD6</accession>
<dbReference type="PANTHER" id="PTHR44329:SF260">
    <property type="entry name" value="PROTEIN KINASE DOMAIN-CONTAINING PROTEIN"/>
    <property type="match status" value="1"/>
</dbReference>
<name>A0AAD4SPD6_9MAGN</name>
<sequence length="679" mass="78710">MDQFRHLGKVLGYLKALMVFKDDIQINQRQCCLLVDVYTLAYEVIAEEIKKNLRFEERHTKWKAIECPLKELHRIYKEGAHYIQQCLEIKDWWAKAISLAQNTDCIEFHIHNFLSCIPVVIEAIEIAGEIAGCDHDEIHKKRVIISNKYDKDWRDPKLFQWKYGRQYLVSQDICNRLDTVWREDHWFLLQTIREMRSSTNLSKPEQRLAEILIRKLDDTEPETLFHSSLLVGSKDFQVRRRLGNGSSQYKEIQWLGESFAVRQFYGNIDKLIPNISLLLSITHPNVMHFPWGFSDEDKKENFLVMELMNKDLFSYIKEISGPRRRILFSLPVAVDLMLQIARGMEYLHSQKIHHGDLNPYNVLVRTRNPLSDGYLHAKVSGFGVSSIKNFNVRTPTNPQETHPHIWYAPEVLSEQEHSGDNCAFQFSEKADVYSFGMICYQLLTGKVPFEDLHGQGDKLSRNIRSGERPSFPFSPPRYLTSLMKKCWHAEPLQRPSFISICRILRYIKRFLLMNPDHSQPDAPSPVMDYCDIEQGLSKKFSEWGCHDPLVVSQIPFQMFAYRGFEKERIIVNFRERSSESGSDGASLCGDENGGTLEDPFPQIAEMPTVIYERTEPVLKKTFSAKKFMDGKISKPGTPSPRGRTRPPQLTIWGRNLNNESIMSPSRRKASGHSSDSELP</sequence>
<feature type="compositionally biased region" description="Low complexity" evidence="1">
    <location>
        <begin position="635"/>
        <end position="647"/>
    </location>
</feature>
<keyword evidence="4" id="KW-1185">Reference proteome</keyword>
<dbReference type="PANTHER" id="PTHR44329">
    <property type="entry name" value="SERINE/THREONINE-PROTEIN KINASE TNNI3K-RELATED"/>
    <property type="match status" value="1"/>
</dbReference>
<dbReference type="SUPFAM" id="SSF56112">
    <property type="entry name" value="Protein kinase-like (PK-like)"/>
    <property type="match status" value="1"/>
</dbReference>
<dbReference type="Pfam" id="PF07714">
    <property type="entry name" value="PK_Tyr_Ser-Thr"/>
    <property type="match status" value="1"/>
</dbReference>
<dbReference type="GO" id="GO:0005524">
    <property type="term" value="F:ATP binding"/>
    <property type="evidence" value="ECO:0007669"/>
    <property type="project" value="InterPro"/>
</dbReference>
<feature type="region of interest" description="Disordered" evidence="1">
    <location>
        <begin position="628"/>
        <end position="679"/>
    </location>
</feature>
<dbReference type="Gene3D" id="1.10.510.10">
    <property type="entry name" value="Transferase(Phosphotransferase) domain 1"/>
    <property type="match status" value="1"/>
</dbReference>
<evidence type="ECO:0000256" key="1">
    <source>
        <dbReference type="SAM" id="MobiDB-lite"/>
    </source>
</evidence>
<dbReference type="Proteomes" id="UP001202328">
    <property type="component" value="Unassembled WGS sequence"/>
</dbReference>
<dbReference type="InterPro" id="IPR010632">
    <property type="entry name" value="DUF1221"/>
</dbReference>
<evidence type="ECO:0000313" key="4">
    <source>
        <dbReference type="Proteomes" id="UP001202328"/>
    </source>
</evidence>
<feature type="region of interest" description="Disordered" evidence="1">
    <location>
        <begin position="578"/>
        <end position="600"/>
    </location>
</feature>
<dbReference type="InterPro" id="IPR051681">
    <property type="entry name" value="Ser/Thr_Kinases-Pseudokinases"/>
</dbReference>
<feature type="domain" description="Protein kinase" evidence="2">
    <location>
        <begin position="236"/>
        <end position="511"/>
    </location>
</feature>
<comment type="caution">
    <text evidence="3">The sequence shown here is derived from an EMBL/GenBank/DDBJ whole genome shotgun (WGS) entry which is preliminary data.</text>
</comment>
<reference evidence="3" key="1">
    <citation type="submission" date="2022-04" db="EMBL/GenBank/DDBJ databases">
        <title>A functionally conserved STORR gene fusion in Papaver species that diverged 16.8 million years ago.</title>
        <authorList>
            <person name="Catania T."/>
        </authorList>
    </citation>
    <scope>NUCLEOTIDE SEQUENCE</scope>
    <source>
        <strain evidence="3">S-188037</strain>
    </source>
</reference>
<dbReference type="EMBL" id="JAJJMB010009172">
    <property type="protein sequence ID" value="KAI3915159.1"/>
    <property type="molecule type" value="Genomic_DNA"/>
</dbReference>
<dbReference type="Pfam" id="PF06760">
    <property type="entry name" value="DUF1221"/>
    <property type="match status" value="1"/>
</dbReference>
<evidence type="ECO:0000313" key="3">
    <source>
        <dbReference type="EMBL" id="KAI3915159.1"/>
    </source>
</evidence>
<dbReference type="InterPro" id="IPR001245">
    <property type="entry name" value="Ser-Thr/Tyr_kinase_cat_dom"/>
</dbReference>
<dbReference type="InterPro" id="IPR011009">
    <property type="entry name" value="Kinase-like_dom_sf"/>
</dbReference>
<dbReference type="PROSITE" id="PS50011">
    <property type="entry name" value="PROTEIN_KINASE_DOM"/>
    <property type="match status" value="1"/>
</dbReference>
<protein>
    <recommendedName>
        <fullName evidence="2">Protein kinase domain-containing protein</fullName>
    </recommendedName>
</protein>
<proteinExistence type="predicted"/>
<dbReference type="AlphaFoldDB" id="A0AAD4SPD6"/>
<gene>
    <name evidence="3" type="ORF">MKW98_011504</name>
</gene>
<dbReference type="InterPro" id="IPR000719">
    <property type="entry name" value="Prot_kinase_dom"/>
</dbReference>
<organism evidence="3 4">
    <name type="scientific">Papaver atlanticum</name>
    <dbReference type="NCBI Taxonomy" id="357466"/>
    <lineage>
        <taxon>Eukaryota</taxon>
        <taxon>Viridiplantae</taxon>
        <taxon>Streptophyta</taxon>
        <taxon>Embryophyta</taxon>
        <taxon>Tracheophyta</taxon>
        <taxon>Spermatophyta</taxon>
        <taxon>Magnoliopsida</taxon>
        <taxon>Ranunculales</taxon>
        <taxon>Papaveraceae</taxon>
        <taxon>Papaveroideae</taxon>
        <taxon>Papaver</taxon>
    </lineage>
</organism>
<dbReference type="GO" id="GO:0004674">
    <property type="term" value="F:protein serine/threonine kinase activity"/>
    <property type="evidence" value="ECO:0007669"/>
    <property type="project" value="TreeGrafter"/>
</dbReference>